<dbReference type="SUPFAM" id="SSF46785">
    <property type="entry name" value="Winged helix' DNA-binding domain"/>
    <property type="match status" value="1"/>
</dbReference>
<dbReference type="PANTHER" id="PTHR33164:SF43">
    <property type="entry name" value="HTH-TYPE TRANSCRIPTIONAL REPRESSOR YETL"/>
    <property type="match status" value="1"/>
</dbReference>
<dbReference type="InterPro" id="IPR039422">
    <property type="entry name" value="MarR/SlyA-like"/>
</dbReference>
<dbReference type="AlphaFoldDB" id="A0A2A4FWY1"/>
<dbReference type="SMART" id="SM00347">
    <property type="entry name" value="HTH_MARR"/>
    <property type="match status" value="1"/>
</dbReference>
<dbReference type="InterPro" id="IPR036390">
    <property type="entry name" value="WH_DNA-bd_sf"/>
</dbReference>
<protein>
    <submittedName>
        <fullName evidence="3">MarR family transcriptional regulator</fullName>
    </submittedName>
</protein>
<evidence type="ECO:0000313" key="4">
    <source>
        <dbReference type="Proteomes" id="UP000218934"/>
    </source>
</evidence>
<dbReference type="RefSeq" id="WP_066963133.1">
    <property type="nucleotide sequence ID" value="NZ_CP023449.1"/>
</dbReference>
<dbReference type="GO" id="GO:0006950">
    <property type="term" value="P:response to stress"/>
    <property type="evidence" value="ECO:0007669"/>
    <property type="project" value="TreeGrafter"/>
</dbReference>
<dbReference type="OrthoDB" id="8452803at2"/>
<dbReference type="EMBL" id="NWUF01000011">
    <property type="protein sequence ID" value="PCE41958.1"/>
    <property type="molecule type" value="Genomic_DNA"/>
</dbReference>
<dbReference type="KEGG" id="rdi:CMV14_14735"/>
<dbReference type="InterPro" id="IPR036388">
    <property type="entry name" value="WH-like_DNA-bd_sf"/>
</dbReference>
<dbReference type="GO" id="GO:0003700">
    <property type="term" value="F:DNA-binding transcription factor activity"/>
    <property type="evidence" value="ECO:0007669"/>
    <property type="project" value="InterPro"/>
</dbReference>
<dbReference type="Pfam" id="PF01047">
    <property type="entry name" value="MarR"/>
    <property type="match status" value="1"/>
</dbReference>
<evidence type="ECO:0000313" key="3">
    <source>
        <dbReference type="EMBL" id="PCE41958.1"/>
    </source>
</evidence>
<feature type="domain" description="HTH marR-type" evidence="2">
    <location>
        <begin position="47"/>
        <end position="193"/>
    </location>
</feature>
<organism evidence="3 4">
    <name type="scientific">Rhizorhabdus dicambivorans</name>
    <dbReference type="NCBI Taxonomy" id="1850238"/>
    <lineage>
        <taxon>Bacteria</taxon>
        <taxon>Pseudomonadati</taxon>
        <taxon>Pseudomonadota</taxon>
        <taxon>Alphaproteobacteria</taxon>
        <taxon>Sphingomonadales</taxon>
        <taxon>Sphingomonadaceae</taxon>
        <taxon>Rhizorhabdus</taxon>
    </lineage>
</organism>
<evidence type="ECO:0000259" key="2">
    <source>
        <dbReference type="PROSITE" id="PS50995"/>
    </source>
</evidence>
<dbReference type="Gene3D" id="1.10.10.10">
    <property type="entry name" value="Winged helix-like DNA-binding domain superfamily/Winged helix DNA-binding domain"/>
    <property type="match status" value="1"/>
</dbReference>
<keyword evidence="4" id="KW-1185">Reference proteome</keyword>
<comment type="caution">
    <text evidence="3">The sequence shown here is derived from an EMBL/GenBank/DDBJ whole genome shotgun (WGS) entry which is preliminary data.</text>
</comment>
<reference evidence="3 4" key="1">
    <citation type="submission" date="2017-09" db="EMBL/GenBank/DDBJ databases">
        <title>The Catabolism of 3,6-Dichlorosalicylic acid is Initiated by the Cytochrome P450 Monooxygenase DsmABC in Rhizorhabdus dicambivorans Ndbn-20.</title>
        <authorList>
            <person name="Na L."/>
        </authorList>
    </citation>
    <scope>NUCLEOTIDE SEQUENCE [LARGE SCALE GENOMIC DNA]</scope>
    <source>
        <strain evidence="3 4">Ndbn-20m</strain>
    </source>
</reference>
<dbReference type="Proteomes" id="UP000218934">
    <property type="component" value="Unassembled WGS sequence"/>
</dbReference>
<dbReference type="PRINTS" id="PR00598">
    <property type="entry name" value="HTHMARR"/>
</dbReference>
<feature type="region of interest" description="Disordered" evidence="1">
    <location>
        <begin position="1"/>
        <end position="24"/>
    </location>
</feature>
<gene>
    <name evidence="3" type="ORF">COO09_12490</name>
</gene>
<proteinExistence type="predicted"/>
<sequence length="201" mass="22520">MAKKTLPGARRHRDLEIHSPQRSADQAMSPVLRLLGERAEDGADLEASRLGLLMLWLADDIIRAVNKQLEAFDISEKKLDVLMIFAAQVGLDADSMERRPEAMLQTPTGIAEYFGITRATATGLLDWLEKRNLVERTRHPTDRRSTPIEITPAGRHLVDEAVPTFLQACTGLAANLTERDRKDLSRVLDKVWSQLKAQAED</sequence>
<dbReference type="PROSITE" id="PS50995">
    <property type="entry name" value="HTH_MARR_2"/>
    <property type="match status" value="1"/>
</dbReference>
<evidence type="ECO:0000256" key="1">
    <source>
        <dbReference type="SAM" id="MobiDB-lite"/>
    </source>
</evidence>
<dbReference type="PANTHER" id="PTHR33164">
    <property type="entry name" value="TRANSCRIPTIONAL REGULATOR, MARR FAMILY"/>
    <property type="match status" value="1"/>
</dbReference>
<accession>A0A2A4FWY1</accession>
<name>A0A2A4FWY1_9SPHN</name>
<dbReference type="InterPro" id="IPR000835">
    <property type="entry name" value="HTH_MarR-typ"/>
</dbReference>